<keyword evidence="3" id="KW-1185">Reference proteome</keyword>
<reference evidence="3" key="2">
    <citation type="submission" date="2015-01" db="EMBL/GenBank/DDBJ databases">
        <title>Evolutionary Origins and Diversification of the Mycorrhizal Mutualists.</title>
        <authorList>
            <consortium name="DOE Joint Genome Institute"/>
            <consortium name="Mycorrhizal Genomics Consortium"/>
            <person name="Kohler A."/>
            <person name="Kuo A."/>
            <person name="Nagy L.G."/>
            <person name="Floudas D."/>
            <person name="Copeland A."/>
            <person name="Barry K.W."/>
            <person name="Cichocki N."/>
            <person name="Veneault-Fourrey C."/>
            <person name="LaButti K."/>
            <person name="Lindquist E.A."/>
            <person name="Lipzen A."/>
            <person name="Lundell T."/>
            <person name="Morin E."/>
            <person name="Murat C."/>
            <person name="Riley R."/>
            <person name="Ohm R."/>
            <person name="Sun H."/>
            <person name="Tunlid A."/>
            <person name="Henrissat B."/>
            <person name="Grigoriev I.V."/>
            <person name="Hibbett D.S."/>
            <person name="Martin F."/>
        </authorList>
    </citation>
    <scope>NUCLEOTIDE SEQUENCE [LARGE SCALE GENOMIC DNA]</scope>
    <source>
        <strain evidence="3">Foug A</strain>
    </source>
</reference>
<feature type="compositionally biased region" description="Acidic residues" evidence="1">
    <location>
        <begin position="15"/>
        <end position="24"/>
    </location>
</feature>
<name>A0A0C3D7R1_9AGAM</name>
<feature type="region of interest" description="Disordered" evidence="1">
    <location>
        <begin position="11"/>
        <end position="100"/>
    </location>
</feature>
<dbReference type="OrthoDB" id="448446at2759"/>
<dbReference type="Proteomes" id="UP000053989">
    <property type="component" value="Unassembled WGS sequence"/>
</dbReference>
<organism evidence="2 3">
    <name type="scientific">Scleroderma citrinum Foug A</name>
    <dbReference type="NCBI Taxonomy" id="1036808"/>
    <lineage>
        <taxon>Eukaryota</taxon>
        <taxon>Fungi</taxon>
        <taxon>Dikarya</taxon>
        <taxon>Basidiomycota</taxon>
        <taxon>Agaricomycotina</taxon>
        <taxon>Agaricomycetes</taxon>
        <taxon>Agaricomycetidae</taxon>
        <taxon>Boletales</taxon>
        <taxon>Sclerodermatineae</taxon>
        <taxon>Sclerodermataceae</taxon>
        <taxon>Scleroderma</taxon>
    </lineage>
</organism>
<dbReference type="STRING" id="1036808.A0A0C3D7R1"/>
<accession>A0A0C3D7R1</accession>
<evidence type="ECO:0000256" key="1">
    <source>
        <dbReference type="SAM" id="MobiDB-lite"/>
    </source>
</evidence>
<dbReference type="AlphaFoldDB" id="A0A0C3D7R1"/>
<evidence type="ECO:0000313" key="3">
    <source>
        <dbReference type="Proteomes" id="UP000053989"/>
    </source>
</evidence>
<proteinExistence type="predicted"/>
<dbReference type="InParanoid" id="A0A0C3D7R1"/>
<sequence>MLALTVVAVKMWSDADSDDDDGQDGESSHSEEEDDADADADVPRMSKWVVDETLSECPAEEDSEGTDGDGTGKMYKCGPLRTTYRQPPKSLATDKAKGKQDMKYNLELSKRPHKHAPTDISSKRPVTWRRTVVKDTRPHRFLSDLHTGNLAALRTDYKRARKLLRAAPEEEVQRKPGDPD</sequence>
<dbReference type="EMBL" id="KN822110">
    <property type="protein sequence ID" value="KIM56790.1"/>
    <property type="molecule type" value="Genomic_DNA"/>
</dbReference>
<evidence type="ECO:0000313" key="2">
    <source>
        <dbReference type="EMBL" id="KIM56790.1"/>
    </source>
</evidence>
<protein>
    <submittedName>
        <fullName evidence="2">Uncharacterized protein</fullName>
    </submittedName>
</protein>
<dbReference type="HOGENOM" id="CLU_1497086_0_0_1"/>
<reference evidence="2 3" key="1">
    <citation type="submission" date="2014-04" db="EMBL/GenBank/DDBJ databases">
        <authorList>
            <consortium name="DOE Joint Genome Institute"/>
            <person name="Kuo A."/>
            <person name="Kohler A."/>
            <person name="Nagy L.G."/>
            <person name="Floudas D."/>
            <person name="Copeland A."/>
            <person name="Barry K.W."/>
            <person name="Cichocki N."/>
            <person name="Veneault-Fourrey C."/>
            <person name="LaButti K."/>
            <person name="Lindquist E.A."/>
            <person name="Lipzen A."/>
            <person name="Lundell T."/>
            <person name="Morin E."/>
            <person name="Murat C."/>
            <person name="Sun H."/>
            <person name="Tunlid A."/>
            <person name="Henrissat B."/>
            <person name="Grigoriev I.V."/>
            <person name="Hibbett D.S."/>
            <person name="Martin F."/>
            <person name="Nordberg H.P."/>
            <person name="Cantor M.N."/>
            <person name="Hua S.X."/>
        </authorList>
    </citation>
    <scope>NUCLEOTIDE SEQUENCE [LARGE SCALE GENOMIC DNA]</scope>
    <source>
        <strain evidence="2 3">Foug A</strain>
    </source>
</reference>
<feature type="compositionally biased region" description="Acidic residues" evidence="1">
    <location>
        <begin position="31"/>
        <end position="40"/>
    </location>
</feature>
<feature type="compositionally biased region" description="Acidic residues" evidence="1">
    <location>
        <begin position="58"/>
        <end position="67"/>
    </location>
</feature>
<gene>
    <name evidence="2" type="ORF">SCLCIDRAFT_10660</name>
</gene>